<proteinExistence type="predicted"/>
<organism evidence="1 2">
    <name type="scientific">Candidatus Ornithocaccomicrobium faecavium</name>
    <dbReference type="NCBI Taxonomy" id="2840890"/>
    <lineage>
        <taxon>Bacteria</taxon>
        <taxon>Bacillati</taxon>
        <taxon>Bacillota</taxon>
        <taxon>Clostridia</taxon>
        <taxon>Candidatus Ornithocaccomicrobium</taxon>
    </lineage>
</organism>
<dbReference type="Pfam" id="PF10387">
    <property type="entry name" value="DUF2442"/>
    <property type="match status" value="1"/>
</dbReference>
<name>A0A9D1P5Y7_9FIRM</name>
<sequence>MNTQLDFSRFFPCVLQAVATDDFQVYVYFNDGSVRLLDAKPLLQPGTVFEPLRDIAVFKDTLTVLNDTVAWDLSGKRDGVDCLDLDPETLFALPAVSEELWDTAQ</sequence>
<dbReference type="Proteomes" id="UP000886884">
    <property type="component" value="Unassembled WGS sequence"/>
</dbReference>
<dbReference type="EMBL" id="DVOT01000018">
    <property type="protein sequence ID" value="HIV26525.1"/>
    <property type="molecule type" value="Genomic_DNA"/>
</dbReference>
<dbReference type="InterPro" id="IPR018841">
    <property type="entry name" value="DUF2442"/>
</dbReference>
<dbReference type="AlphaFoldDB" id="A0A9D1P5Y7"/>
<evidence type="ECO:0000313" key="2">
    <source>
        <dbReference type="Proteomes" id="UP000886884"/>
    </source>
</evidence>
<evidence type="ECO:0000313" key="1">
    <source>
        <dbReference type="EMBL" id="HIV26525.1"/>
    </source>
</evidence>
<dbReference type="SUPFAM" id="SSF143880">
    <property type="entry name" value="NE0471 N-terminal domain-like"/>
    <property type="match status" value="1"/>
</dbReference>
<accession>A0A9D1P5Y7</accession>
<protein>
    <submittedName>
        <fullName evidence="1">DUF2442 domain-containing protein</fullName>
    </submittedName>
</protein>
<dbReference type="InterPro" id="IPR036782">
    <property type="entry name" value="NE0471-like_N"/>
</dbReference>
<reference evidence="1" key="2">
    <citation type="journal article" date="2021" name="PeerJ">
        <title>Extensive microbial diversity within the chicken gut microbiome revealed by metagenomics and culture.</title>
        <authorList>
            <person name="Gilroy R."/>
            <person name="Ravi A."/>
            <person name="Getino M."/>
            <person name="Pursley I."/>
            <person name="Horton D.L."/>
            <person name="Alikhan N.F."/>
            <person name="Baker D."/>
            <person name="Gharbi K."/>
            <person name="Hall N."/>
            <person name="Watson M."/>
            <person name="Adriaenssens E.M."/>
            <person name="Foster-Nyarko E."/>
            <person name="Jarju S."/>
            <person name="Secka A."/>
            <person name="Antonio M."/>
            <person name="Oren A."/>
            <person name="Chaudhuri R.R."/>
            <person name="La Ragione R."/>
            <person name="Hildebrand F."/>
            <person name="Pallen M.J."/>
        </authorList>
    </citation>
    <scope>NUCLEOTIDE SEQUENCE</scope>
    <source>
        <strain evidence="1">CHK183-6373</strain>
    </source>
</reference>
<comment type="caution">
    <text evidence="1">The sequence shown here is derived from an EMBL/GenBank/DDBJ whole genome shotgun (WGS) entry which is preliminary data.</text>
</comment>
<dbReference type="Gene3D" id="3.30.2020.10">
    <property type="entry name" value="NE0471-like N-terminal domain"/>
    <property type="match status" value="1"/>
</dbReference>
<gene>
    <name evidence="1" type="ORF">IAA64_01030</name>
</gene>
<reference evidence="1" key="1">
    <citation type="submission" date="2020-10" db="EMBL/GenBank/DDBJ databases">
        <authorList>
            <person name="Gilroy R."/>
        </authorList>
    </citation>
    <scope>NUCLEOTIDE SEQUENCE</scope>
    <source>
        <strain evidence="1">CHK183-6373</strain>
    </source>
</reference>